<comment type="caution">
    <text evidence="1">The sequence shown here is derived from an EMBL/GenBank/DDBJ whole genome shotgun (WGS) entry which is preliminary data.</text>
</comment>
<dbReference type="RefSeq" id="WP_072863808.1">
    <property type="nucleotide sequence ID" value="NZ_FQUI01000010.1"/>
</dbReference>
<gene>
    <name evidence="1" type="ORF">SAMN02745164_00866</name>
</gene>
<keyword evidence="2" id="KW-1185">Reference proteome</keyword>
<name>A0A1M4V8T7_MARH1</name>
<sequence>MRKNVILFLILTILFLQSCSLFNFQEKDIINIIENKKQFNISLKNNTFVASKRFRIPFNIYISNTVAATPFEIIDKIKIIPETKNATVKIYKNSLDFINLTKSGTYTITFYHSNISTSLTLKVLPDKPKDIKLELSQKVFFASEKILIPLKIYYTDIYGNKIIKNFKNISLFPYVKNDLKKIDDENYELTLYNITKPGKYLFTLHIENTTSKSFSFKIIPSNPNKILFENSIIYLATNYEDNTHFPPKKAKIKYSLLDNFDNETKVKKLSFKIVSNNFLKPTISIENDYINIISNIYPGKYLVEFYYNEKKLDGHLEINVVSVPRKIIFVDKIINSSLYLTFSIQDGNTNTTNNIEISKIIIKAGKTEILINDKLKKYIYRRGNLFIFGNYPLDTYFNNIEITFYVKSKTFNYTKKITEKIY</sequence>
<dbReference type="PROSITE" id="PS51257">
    <property type="entry name" value="PROKAR_LIPOPROTEIN"/>
    <property type="match status" value="1"/>
</dbReference>
<organism evidence="1 2">
    <name type="scientific">Marinitoga hydrogenitolerans (strain DSM 16785 / JCM 12826 / AT1271)</name>
    <dbReference type="NCBI Taxonomy" id="1122195"/>
    <lineage>
        <taxon>Bacteria</taxon>
        <taxon>Thermotogati</taxon>
        <taxon>Thermotogota</taxon>
        <taxon>Thermotogae</taxon>
        <taxon>Petrotogales</taxon>
        <taxon>Petrotogaceae</taxon>
        <taxon>Marinitoga</taxon>
    </lineage>
</organism>
<evidence type="ECO:0000313" key="2">
    <source>
        <dbReference type="Proteomes" id="UP000184334"/>
    </source>
</evidence>
<dbReference type="Proteomes" id="UP000184334">
    <property type="component" value="Unassembled WGS sequence"/>
</dbReference>
<dbReference type="STRING" id="1122195.SAMN02745164_00866"/>
<proteinExistence type="predicted"/>
<protein>
    <submittedName>
        <fullName evidence="1">Uncharacterized protein</fullName>
    </submittedName>
</protein>
<dbReference type="OrthoDB" id="49501at2"/>
<accession>A0A1M4V8T7</accession>
<reference evidence="1" key="1">
    <citation type="submission" date="2016-11" db="EMBL/GenBank/DDBJ databases">
        <authorList>
            <person name="Varghese N."/>
            <person name="Submissions S."/>
        </authorList>
    </citation>
    <scope>NUCLEOTIDE SEQUENCE [LARGE SCALE GENOMIC DNA]</scope>
    <source>
        <strain evidence="1">DSM 16785</strain>
    </source>
</reference>
<dbReference type="EMBL" id="FQUI01000010">
    <property type="protein sequence ID" value="SHE65342.1"/>
    <property type="molecule type" value="Genomic_DNA"/>
</dbReference>
<dbReference type="AlphaFoldDB" id="A0A1M4V8T7"/>
<evidence type="ECO:0000313" key="1">
    <source>
        <dbReference type="EMBL" id="SHE65342.1"/>
    </source>
</evidence>